<gene>
    <name evidence="6" type="ORF">SAMN05421736_101112</name>
</gene>
<dbReference type="InterPro" id="IPR005950">
    <property type="entry name" value="ModA"/>
</dbReference>
<evidence type="ECO:0000256" key="3">
    <source>
        <dbReference type="ARBA" id="ARBA00022723"/>
    </source>
</evidence>
<dbReference type="EMBL" id="FNPI01000001">
    <property type="protein sequence ID" value="SDY00119.1"/>
    <property type="molecule type" value="Genomic_DNA"/>
</dbReference>
<feature type="binding site" evidence="5">
    <location>
        <position position="182"/>
    </location>
    <ligand>
        <name>molybdate</name>
        <dbReference type="ChEBI" id="CHEBI:36264"/>
    </ligand>
</feature>
<dbReference type="GO" id="GO:1901359">
    <property type="term" value="F:tungstate binding"/>
    <property type="evidence" value="ECO:0007669"/>
    <property type="project" value="UniProtKB-ARBA"/>
</dbReference>
<dbReference type="PANTHER" id="PTHR30632">
    <property type="entry name" value="MOLYBDATE-BINDING PERIPLASMIC PROTEIN"/>
    <property type="match status" value="1"/>
</dbReference>
<dbReference type="AlphaFoldDB" id="A0A1H3GCR3"/>
<evidence type="ECO:0000256" key="5">
    <source>
        <dbReference type="PIRSR" id="PIRSR004846-1"/>
    </source>
</evidence>
<keyword evidence="3 5" id="KW-0479">Metal-binding</keyword>
<keyword evidence="4" id="KW-0732">Signal</keyword>
<dbReference type="STRING" id="1503961.SAMN05421736_101112"/>
<dbReference type="PROSITE" id="PS51257">
    <property type="entry name" value="PROKAR_LIPOPROTEIN"/>
    <property type="match status" value="1"/>
</dbReference>
<accession>A0A1H3GCR3</accession>
<keyword evidence="7" id="KW-1185">Reference proteome</keyword>
<dbReference type="PANTHER" id="PTHR30632:SF0">
    <property type="entry name" value="SULFATE-BINDING PROTEIN"/>
    <property type="match status" value="1"/>
</dbReference>
<feature type="binding site" evidence="5">
    <location>
        <position position="75"/>
    </location>
    <ligand>
        <name>molybdate</name>
        <dbReference type="ChEBI" id="CHEBI:36264"/>
    </ligand>
</feature>
<feature type="binding site" evidence="5">
    <location>
        <position position="47"/>
    </location>
    <ligand>
        <name>molybdate</name>
        <dbReference type="ChEBI" id="CHEBI:36264"/>
    </ligand>
</feature>
<dbReference type="Pfam" id="PF13531">
    <property type="entry name" value="SBP_bac_11"/>
    <property type="match status" value="1"/>
</dbReference>
<dbReference type="OrthoDB" id="9785015at2"/>
<keyword evidence="2 5" id="KW-0500">Molybdenum</keyword>
<name>A0A1H3GCR3_9BACI</name>
<dbReference type="FunFam" id="3.40.190.10:FF:000035">
    <property type="entry name" value="Molybdate ABC transporter substrate-binding protein"/>
    <property type="match status" value="1"/>
</dbReference>
<dbReference type="PIRSF" id="PIRSF004846">
    <property type="entry name" value="ModA"/>
    <property type="match status" value="1"/>
</dbReference>
<evidence type="ECO:0000256" key="2">
    <source>
        <dbReference type="ARBA" id="ARBA00022505"/>
    </source>
</evidence>
<dbReference type="Proteomes" id="UP000198935">
    <property type="component" value="Unassembled WGS sequence"/>
</dbReference>
<dbReference type="GO" id="GO:0015689">
    <property type="term" value="P:molybdate ion transport"/>
    <property type="evidence" value="ECO:0007669"/>
    <property type="project" value="InterPro"/>
</dbReference>
<comment type="similarity">
    <text evidence="1">Belongs to the bacterial solute-binding protein ModA family.</text>
</comment>
<dbReference type="NCBIfam" id="TIGR01256">
    <property type="entry name" value="modA"/>
    <property type="match status" value="1"/>
</dbReference>
<evidence type="ECO:0000313" key="7">
    <source>
        <dbReference type="Proteomes" id="UP000198935"/>
    </source>
</evidence>
<evidence type="ECO:0000313" key="6">
    <source>
        <dbReference type="EMBL" id="SDY00119.1"/>
    </source>
</evidence>
<dbReference type="SUPFAM" id="SSF53850">
    <property type="entry name" value="Periplasmic binding protein-like II"/>
    <property type="match status" value="1"/>
</dbReference>
<dbReference type="InterPro" id="IPR050682">
    <property type="entry name" value="ModA/WtpA"/>
</dbReference>
<dbReference type="Gene3D" id="3.40.190.10">
    <property type="entry name" value="Periplasmic binding protein-like II"/>
    <property type="match status" value="2"/>
</dbReference>
<evidence type="ECO:0000256" key="1">
    <source>
        <dbReference type="ARBA" id="ARBA00009175"/>
    </source>
</evidence>
<sequence length="266" mass="29531">MKKSYFILCIISALLWGIGCSDPEEGAGDRKESVQGEVEIIVSAAASLTDALNEIKRSFEEEYQGISITYNFGSSGALQQQIIQGAPVNIFFSAAEDKFDELMEKGLIQKEDGVDLVGNDIVLVTPTDMEMIQSFADLPEQAQTLSIGTPESVPAGKYAKEMLENIGLWKEMEQQIVYAKDVRQVLTYVETGNVDAGIVYRTDALISSKVNIVATAEEGTHAQIIYPLGIIDESDNRNETRIFYEYLQSEKSLKILEEYGFRNLLE</sequence>
<dbReference type="InterPro" id="IPR041879">
    <property type="entry name" value="YvgL-like_PBP2"/>
</dbReference>
<organism evidence="6 7">
    <name type="scientific">Evansella caseinilytica</name>
    <dbReference type="NCBI Taxonomy" id="1503961"/>
    <lineage>
        <taxon>Bacteria</taxon>
        <taxon>Bacillati</taxon>
        <taxon>Bacillota</taxon>
        <taxon>Bacilli</taxon>
        <taxon>Bacillales</taxon>
        <taxon>Bacillaceae</taxon>
        <taxon>Evansella</taxon>
    </lineage>
</organism>
<feature type="binding site" evidence="5">
    <location>
        <position position="200"/>
    </location>
    <ligand>
        <name>molybdate</name>
        <dbReference type="ChEBI" id="CHEBI:36264"/>
    </ligand>
</feature>
<reference evidence="7" key="1">
    <citation type="submission" date="2016-10" db="EMBL/GenBank/DDBJ databases">
        <authorList>
            <person name="Varghese N."/>
            <person name="Submissions S."/>
        </authorList>
    </citation>
    <scope>NUCLEOTIDE SEQUENCE [LARGE SCALE GENOMIC DNA]</scope>
    <source>
        <strain evidence="7">SP</strain>
    </source>
</reference>
<feature type="binding site" evidence="5">
    <location>
        <position position="155"/>
    </location>
    <ligand>
        <name>molybdate</name>
        <dbReference type="ChEBI" id="CHEBI:36264"/>
    </ligand>
</feature>
<protein>
    <submittedName>
        <fullName evidence="6">Molybdate transport system substrate-binding protein</fullName>
    </submittedName>
</protein>
<dbReference type="CDD" id="cd13537">
    <property type="entry name" value="PBP2_YvgL_like"/>
    <property type="match status" value="1"/>
</dbReference>
<dbReference type="GO" id="GO:0030973">
    <property type="term" value="F:molybdate ion binding"/>
    <property type="evidence" value="ECO:0007669"/>
    <property type="project" value="UniProtKB-ARBA"/>
</dbReference>
<dbReference type="GO" id="GO:0046872">
    <property type="term" value="F:metal ion binding"/>
    <property type="evidence" value="ECO:0007669"/>
    <property type="project" value="UniProtKB-KW"/>
</dbReference>
<evidence type="ECO:0000256" key="4">
    <source>
        <dbReference type="ARBA" id="ARBA00022729"/>
    </source>
</evidence>
<proteinExistence type="inferred from homology"/>